<dbReference type="EMBL" id="SJSA01000002">
    <property type="protein sequence ID" value="TGG36583.1"/>
    <property type="molecule type" value="Genomic_DNA"/>
</dbReference>
<dbReference type="Proteomes" id="UP000297635">
    <property type="component" value="Unassembled WGS sequence"/>
</dbReference>
<protein>
    <submittedName>
        <fullName evidence="1">Uncharacterized protein</fullName>
    </submittedName>
</protein>
<comment type="caution">
    <text evidence="1">The sequence shown here is derived from an EMBL/GenBank/DDBJ whole genome shotgun (WGS) entry which is preliminary data.</text>
</comment>
<dbReference type="RefSeq" id="WP_135472311.1">
    <property type="nucleotide sequence ID" value="NZ_SJSA01000002.1"/>
</dbReference>
<reference evidence="1 2" key="1">
    <citation type="submission" date="2019-02" db="EMBL/GenBank/DDBJ databases">
        <title>Isolation and identification of novel species under the genus Muribaculum.</title>
        <authorList>
            <person name="Miyake S."/>
            <person name="Ding Y."/>
            <person name="Low A."/>
            <person name="Soh M."/>
            <person name="Seedorf H."/>
        </authorList>
    </citation>
    <scope>NUCLEOTIDE SEQUENCE [LARGE SCALE GENOMIC DNA]</scope>
    <source>
        <strain evidence="1 2">TLL-A3</strain>
    </source>
</reference>
<evidence type="ECO:0000313" key="1">
    <source>
        <dbReference type="EMBL" id="TGG36583.1"/>
    </source>
</evidence>
<dbReference type="AlphaFoldDB" id="A0A4Z0V5F1"/>
<evidence type="ECO:0000313" key="2">
    <source>
        <dbReference type="Proteomes" id="UP000297635"/>
    </source>
</evidence>
<name>A0A4Z0V5F1_9BACT</name>
<dbReference type="GeneID" id="82150541"/>
<sequence length="151" mass="17677">MKRWTPEEENELRELYGTMTAEALAVRFGTTYRAIYQKCNKMGLKKDQPCKIHLTPQQELWMKIHWPHMSNEICALILGISHRSVVRQARRLGLQKTEQFMKECQAHTSKRAKESHIKNGTYPAKGYYSPNLQKGEAYQFKPGHKVIKKPF</sequence>
<keyword evidence="2" id="KW-1185">Reference proteome</keyword>
<proteinExistence type="predicted"/>
<accession>A0A4Z0V5F1</accession>
<organism evidence="1 2">
    <name type="scientific">Duncaniella freteri</name>
    <dbReference type="NCBI Taxonomy" id="2530391"/>
    <lineage>
        <taxon>Bacteria</taxon>
        <taxon>Pseudomonadati</taxon>
        <taxon>Bacteroidota</taxon>
        <taxon>Bacteroidia</taxon>
        <taxon>Bacteroidales</taxon>
        <taxon>Muribaculaceae</taxon>
        <taxon>Duncaniella</taxon>
    </lineage>
</organism>
<dbReference type="Gene3D" id="1.10.10.60">
    <property type="entry name" value="Homeodomain-like"/>
    <property type="match status" value="1"/>
</dbReference>
<gene>
    <name evidence="1" type="ORF">EZ315_12140</name>
</gene>